<feature type="domain" description="Tf2-1-like SH3-like" evidence="2">
    <location>
        <begin position="78"/>
        <end position="121"/>
    </location>
</feature>
<reference evidence="3" key="1">
    <citation type="submission" date="2022-12" db="EMBL/GenBank/DDBJ databases">
        <authorList>
            <person name="Webb A."/>
        </authorList>
    </citation>
    <scope>NUCLEOTIDE SEQUENCE</scope>
    <source>
        <strain evidence="3">Pf2</strain>
    </source>
</reference>
<feature type="region of interest" description="Disordered" evidence="1">
    <location>
        <begin position="133"/>
        <end position="187"/>
    </location>
</feature>
<evidence type="ECO:0000313" key="3">
    <source>
        <dbReference type="EMBL" id="CAI5720557.1"/>
    </source>
</evidence>
<organism evidence="3 4">
    <name type="scientific">Peronospora farinosa</name>
    <dbReference type="NCBI Taxonomy" id="134698"/>
    <lineage>
        <taxon>Eukaryota</taxon>
        <taxon>Sar</taxon>
        <taxon>Stramenopiles</taxon>
        <taxon>Oomycota</taxon>
        <taxon>Peronosporomycetes</taxon>
        <taxon>Peronosporales</taxon>
        <taxon>Peronosporaceae</taxon>
        <taxon>Peronospora</taxon>
    </lineage>
</organism>
<evidence type="ECO:0000259" key="2">
    <source>
        <dbReference type="Pfam" id="PF24626"/>
    </source>
</evidence>
<dbReference type="AlphaFoldDB" id="A0AAV0TEB5"/>
<dbReference type="Proteomes" id="UP001159659">
    <property type="component" value="Unassembled WGS sequence"/>
</dbReference>
<proteinExistence type="predicted"/>
<dbReference type="Pfam" id="PF24626">
    <property type="entry name" value="SH3_Tf2-1"/>
    <property type="match status" value="1"/>
</dbReference>
<dbReference type="EMBL" id="CANTFK010000633">
    <property type="protein sequence ID" value="CAI5720557.1"/>
    <property type="molecule type" value="Genomic_DNA"/>
</dbReference>
<sequence length="239" mass="26646">MYTPTRSVNATTECFRAWWGEIADRLADVSPNTVKKQVNTFLATRLNVLRHVEDAMADSQDKQKEYADAKGRISAVFKTKLRTRFIDPFTVDAKKGLAYTLNFPRKLRTHPVFYVGMLKAYWDPSQVNTKALAPSPSALPRDGSSAPKGQADPAIGFGSIPATRGRKSSTVQYHGESAPLEEARHERVPVHRTPLALLDGQRNLQFHVERLLQKRRHQVSGEVAGISRVVELMGVRGSP</sequence>
<gene>
    <name evidence="3" type="ORF">PFR002_LOCUS4019</name>
</gene>
<comment type="caution">
    <text evidence="3">The sequence shown here is derived from an EMBL/GenBank/DDBJ whole genome shotgun (WGS) entry which is preliminary data.</text>
</comment>
<name>A0AAV0TEB5_9STRA</name>
<protein>
    <recommendedName>
        <fullName evidence="2">Tf2-1-like SH3-like domain-containing protein</fullName>
    </recommendedName>
</protein>
<dbReference type="InterPro" id="IPR056924">
    <property type="entry name" value="SH3_Tf2-1"/>
</dbReference>
<evidence type="ECO:0000313" key="4">
    <source>
        <dbReference type="Proteomes" id="UP001159659"/>
    </source>
</evidence>
<accession>A0AAV0TEB5</accession>
<evidence type="ECO:0000256" key="1">
    <source>
        <dbReference type="SAM" id="MobiDB-lite"/>
    </source>
</evidence>